<gene>
    <name evidence="2" type="ORF">OE699_15955</name>
</gene>
<name>A0ABT3A316_9RHOB</name>
<organism evidence="2 3">
    <name type="scientific">Sedimentimonas flavescens</name>
    <dbReference type="NCBI Taxonomy" id="2851012"/>
    <lineage>
        <taxon>Bacteria</taxon>
        <taxon>Pseudomonadati</taxon>
        <taxon>Pseudomonadota</taxon>
        <taxon>Alphaproteobacteria</taxon>
        <taxon>Rhodobacterales</taxon>
        <taxon>Rhodobacter group</taxon>
        <taxon>Sedimentimonas</taxon>
    </lineage>
</organism>
<evidence type="ECO:0000259" key="1">
    <source>
        <dbReference type="Pfam" id="PF13007"/>
    </source>
</evidence>
<sequence length="90" mass="10232">MPKTADLLEEIAVLKAMLIAADARDKRKDERIARLEKLVAAFKQAVFGRKSEKSNPDQFELALEGECQVFCVWVNGSMLLERSQDDDDFQ</sequence>
<comment type="caution">
    <text evidence="2">The sequence shown here is derived from an EMBL/GenBank/DDBJ whole genome shotgun (WGS) entry which is preliminary data.</text>
</comment>
<protein>
    <submittedName>
        <fullName evidence="2">Transposase</fullName>
    </submittedName>
</protein>
<accession>A0ABT3A316</accession>
<feature type="non-terminal residue" evidence="2">
    <location>
        <position position="90"/>
    </location>
</feature>
<evidence type="ECO:0000313" key="3">
    <source>
        <dbReference type="Proteomes" id="UP001526166"/>
    </source>
</evidence>
<dbReference type="RefSeq" id="WP_263848642.1">
    <property type="nucleotide sequence ID" value="NZ_JAOWKW010000019.1"/>
</dbReference>
<keyword evidence="3" id="KW-1185">Reference proteome</keyword>
<reference evidence="2 3" key="1">
    <citation type="submission" date="2022-10" db="EMBL/GenBank/DDBJ databases">
        <title>Sinirhodobacter sp. nov., isolated from ocean surface sediments.</title>
        <authorList>
            <person name="He W."/>
            <person name="Wang L."/>
            <person name="Zhang D.-F."/>
        </authorList>
    </citation>
    <scope>NUCLEOTIDE SEQUENCE [LARGE SCALE GENOMIC DNA]</scope>
    <source>
        <strain evidence="2 3">WL0115</strain>
    </source>
</reference>
<dbReference type="InterPro" id="IPR024463">
    <property type="entry name" value="Transposase_TnpC_homeodom"/>
</dbReference>
<dbReference type="Proteomes" id="UP001526166">
    <property type="component" value="Unassembled WGS sequence"/>
</dbReference>
<dbReference type="EMBL" id="JAOWKW010000019">
    <property type="protein sequence ID" value="MCV2880333.1"/>
    <property type="molecule type" value="Genomic_DNA"/>
</dbReference>
<evidence type="ECO:0000313" key="2">
    <source>
        <dbReference type="EMBL" id="MCV2880333.1"/>
    </source>
</evidence>
<dbReference type="Pfam" id="PF13007">
    <property type="entry name" value="LZ_Tnp_IS66"/>
    <property type="match status" value="1"/>
</dbReference>
<feature type="domain" description="Transposase TnpC homeodomain" evidence="1">
    <location>
        <begin position="34"/>
        <end position="64"/>
    </location>
</feature>
<proteinExistence type="predicted"/>